<dbReference type="HAMAP" id="MF_00073">
    <property type="entry name" value="NusB"/>
    <property type="match status" value="1"/>
</dbReference>
<feature type="domain" description="NusB/RsmB/TIM44" evidence="7">
    <location>
        <begin position="20"/>
        <end position="152"/>
    </location>
</feature>
<comment type="function">
    <text evidence="6">Involved in transcription antitermination. Required for transcription of ribosomal RNA (rRNA) genes. Binds specifically to the boxA antiterminator sequence of the ribosomal RNA (rrn) operons.</text>
</comment>
<dbReference type="RefSeq" id="WP_013951349.1">
    <property type="nucleotide sequence ID" value="NC_015722.1"/>
</dbReference>
<proteinExistence type="inferred from homology"/>
<accession>F7XWV0</accession>
<evidence type="ECO:0000259" key="7">
    <source>
        <dbReference type="Pfam" id="PF01029"/>
    </source>
</evidence>
<dbReference type="GO" id="GO:0005829">
    <property type="term" value="C:cytosol"/>
    <property type="evidence" value="ECO:0007669"/>
    <property type="project" value="TreeGrafter"/>
</dbReference>
<dbReference type="Gene3D" id="1.10.940.10">
    <property type="entry name" value="NusB-like"/>
    <property type="match status" value="1"/>
</dbReference>
<evidence type="ECO:0000256" key="1">
    <source>
        <dbReference type="ARBA" id="ARBA00005952"/>
    </source>
</evidence>
<dbReference type="EMBL" id="CP002130">
    <property type="protein sequence ID" value="AEI89149.1"/>
    <property type="molecule type" value="Genomic_DNA"/>
</dbReference>
<dbReference type="GO" id="GO:0006353">
    <property type="term" value="P:DNA-templated transcription termination"/>
    <property type="evidence" value="ECO:0007669"/>
    <property type="project" value="UniProtKB-UniRule"/>
</dbReference>
<dbReference type="PANTHER" id="PTHR11078:SF3">
    <property type="entry name" value="ANTITERMINATION NUSB DOMAIN-CONTAINING PROTEIN"/>
    <property type="match status" value="1"/>
</dbReference>
<evidence type="ECO:0000313" key="9">
    <source>
        <dbReference type="Proteomes" id="UP000006639"/>
    </source>
</evidence>
<keyword evidence="4 6" id="KW-0805">Transcription regulation</keyword>
<dbReference type="NCBIfam" id="TIGR01951">
    <property type="entry name" value="nusB"/>
    <property type="match status" value="1"/>
</dbReference>
<evidence type="ECO:0000313" key="8">
    <source>
        <dbReference type="EMBL" id="AEI89149.1"/>
    </source>
</evidence>
<dbReference type="GO" id="GO:0003723">
    <property type="term" value="F:RNA binding"/>
    <property type="evidence" value="ECO:0007669"/>
    <property type="project" value="UniProtKB-UniRule"/>
</dbReference>
<dbReference type="AlphaFoldDB" id="F7XWV0"/>
<dbReference type="Pfam" id="PF01029">
    <property type="entry name" value="NusB"/>
    <property type="match status" value="1"/>
</dbReference>
<dbReference type="STRING" id="696127.midi_00863"/>
<reference evidence="8 9" key="1">
    <citation type="journal article" date="2011" name="Mol. Biol. Evol.">
        <title>Phylogenomic evidence for the presence of a flagellum and cbb3 oxidase in the free-living mitochondrial ancestor.</title>
        <authorList>
            <person name="Sassera D."/>
            <person name="Lo N."/>
            <person name="Epis S."/>
            <person name="D'Auria G."/>
            <person name="Montagna M."/>
            <person name="Comandatore F."/>
            <person name="Horner D."/>
            <person name="Pereto J."/>
            <person name="Luciano A.M."/>
            <person name="Franciosi F."/>
            <person name="Ferri E."/>
            <person name="Crotti E."/>
            <person name="Bazzocchi C."/>
            <person name="Daffonchio D."/>
            <person name="Sacchi L."/>
            <person name="Moya A."/>
            <person name="Latorre A."/>
            <person name="Bandi C."/>
        </authorList>
    </citation>
    <scope>NUCLEOTIDE SEQUENCE [LARGE SCALE GENOMIC DNA]</scope>
    <source>
        <strain evidence="8 9">IricVA</strain>
    </source>
</reference>
<evidence type="ECO:0000256" key="4">
    <source>
        <dbReference type="ARBA" id="ARBA00023015"/>
    </source>
</evidence>
<organism evidence="8 9">
    <name type="scientific">Midichloria mitochondrii (strain IricVA)</name>
    <dbReference type="NCBI Taxonomy" id="696127"/>
    <lineage>
        <taxon>Bacteria</taxon>
        <taxon>Pseudomonadati</taxon>
        <taxon>Pseudomonadota</taxon>
        <taxon>Alphaproteobacteria</taxon>
        <taxon>Rickettsiales</taxon>
        <taxon>Candidatus Midichloriaceae</taxon>
        <taxon>Candidatus Midichloria</taxon>
    </lineage>
</organism>
<dbReference type="InterPro" id="IPR011605">
    <property type="entry name" value="NusB_fam"/>
</dbReference>
<dbReference type="PANTHER" id="PTHR11078">
    <property type="entry name" value="N UTILIZATION SUBSTANCE PROTEIN B-RELATED"/>
    <property type="match status" value="1"/>
</dbReference>
<name>F7XWV0_MIDMI</name>
<dbReference type="SUPFAM" id="SSF48013">
    <property type="entry name" value="NusB-like"/>
    <property type="match status" value="1"/>
</dbReference>
<evidence type="ECO:0000256" key="3">
    <source>
        <dbReference type="ARBA" id="ARBA00022884"/>
    </source>
</evidence>
<dbReference type="GO" id="GO:0031564">
    <property type="term" value="P:transcription antitermination"/>
    <property type="evidence" value="ECO:0007669"/>
    <property type="project" value="UniProtKB-KW"/>
</dbReference>
<dbReference type="InterPro" id="IPR035926">
    <property type="entry name" value="NusB-like_sf"/>
</dbReference>
<comment type="similarity">
    <text evidence="1 6">Belongs to the NusB family.</text>
</comment>
<evidence type="ECO:0000256" key="2">
    <source>
        <dbReference type="ARBA" id="ARBA00022814"/>
    </source>
</evidence>
<evidence type="ECO:0000256" key="5">
    <source>
        <dbReference type="ARBA" id="ARBA00023163"/>
    </source>
</evidence>
<sequence>MNHLQDTTIKSPSPPFAGKRRARVLAVQCLYNIALTPENVKPANHIIADILAYGANASEELDQQYFLSLIKSAYSNISSLHKNLQKYLANGWKVGRLPEPIQAILVLAAYELIYNFEVPVRILINEYIEITKIFNHPGEAGFVNSILDKISKEFSREQ</sequence>
<dbReference type="HOGENOM" id="CLU_087843_4_3_5"/>
<gene>
    <name evidence="6 8" type="primary">nusB</name>
    <name evidence="8" type="ordered locus">midi_00863</name>
</gene>
<keyword evidence="3 6" id="KW-0694">RNA-binding</keyword>
<keyword evidence="2 6" id="KW-0889">Transcription antitermination</keyword>
<keyword evidence="9" id="KW-1185">Reference proteome</keyword>
<keyword evidence="5 6" id="KW-0804">Transcription</keyword>
<dbReference type="Proteomes" id="UP000006639">
    <property type="component" value="Chromosome"/>
</dbReference>
<protein>
    <recommendedName>
        <fullName evidence="6">Transcription antitermination protein NusB</fullName>
    </recommendedName>
    <alternativeName>
        <fullName evidence="6">Antitermination factor NusB</fullName>
    </alternativeName>
</protein>
<dbReference type="KEGG" id="mmn:midi_00863"/>
<dbReference type="InterPro" id="IPR006027">
    <property type="entry name" value="NusB_RsmB_TIM44"/>
</dbReference>
<evidence type="ECO:0000256" key="6">
    <source>
        <dbReference type="HAMAP-Rule" id="MF_00073"/>
    </source>
</evidence>